<dbReference type="Gene3D" id="2.120.10.30">
    <property type="entry name" value="TolB, C-terminal domain"/>
    <property type="match status" value="1"/>
</dbReference>
<reference evidence="4 5" key="1">
    <citation type="submission" date="2015-01" db="EMBL/GenBank/DDBJ databases">
        <title>The Genome Sequence of Exophiala spinifera CBS89968.</title>
        <authorList>
            <consortium name="The Broad Institute Genomics Platform"/>
            <person name="Cuomo C."/>
            <person name="de Hoog S."/>
            <person name="Gorbushina A."/>
            <person name="Stielow B."/>
            <person name="Teixiera M."/>
            <person name="Abouelleil A."/>
            <person name="Chapman S.B."/>
            <person name="Priest M."/>
            <person name="Young S.K."/>
            <person name="Wortman J."/>
            <person name="Nusbaum C."/>
            <person name="Birren B."/>
        </authorList>
    </citation>
    <scope>NUCLEOTIDE SEQUENCE [LARGE SCALE GENOMIC DNA]</scope>
    <source>
        <strain evidence="4 5">CBS 89968</strain>
    </source>
</reference>
<dbReference type="SUPFAM" id="SSF101898">
    <property type="entry name" value="NHL repeat"/>
    <property type="match status" value="1"/>
</dbReference>
<dbReference type="PANTHER" id="PTHR10009:SF18">
    <property type="entry name" value="PROTEIN YELLOW-LIKE PROTEIN"/>
    <property type="match status" value="1"/>
</dbReference>
<dbReference type="STRING" id="91928.A0A0D2AZS3"/>
<keyword evidence="3" id="KW-0964">Secreted</keyword>
<accession>A0A0D2AZS3</accession>
<dbReference type="VEuPathDB" id="FungiDB:PV08_09509"/>
<dbReference type="InterPro" id="IPR011042">
    <property type="entry name" value="6-blade_b-propeller_TolB-like"/>
</dbReference>
<organism evidence="4 5">
    <name type="scientific">Exophiala spinifera</name>
    <dbReference type="NCBI Taxonomy" id="91928"/>
    <lineage>
        <taxon>Eukaryota</taxon>
        <taxon>Fungi</taxon>
        <taxon>Dikarya</taxon>
        <taxon>Ascomycota</taxon>
        <taxon>Pezizomycotina</taxon>
        <taxon>Eurotiomycetes</taxon>
        <taxon>Chaetothyriomycetidae</taxon>
        <taxon>Chaetothyriales</taxon>
        <taxon>Herpotrichiellaceae</taxon>
        <taxon>Exophiala</taxon>
    </lineage>
</organism>
<proteinExistence type="inferred from homology"/>
<dbReference type="InterPro" id="IPR017996">
    <property type="entry name" value="MRJP/yellow-related"/>
</dbReference>
<dbReference type="HOGENOM" id="CLU_031076_0_0_1"/>
<keyword evidence="5" id="KW-1185">Reference proteome</keyword>
<dbReference type="OrthoDB" id="7776143at2759"/>
<evidence type="ECO:0000313" key="4">
    <source>
        <dbReference type="EMBL" id="KIW12233.1"/>
    </source>
</evidence>
<sequence>MKAKSLRDLVWPERTYATNLTTALNAADKTIIDDEALRFILPRPGGPLDLAALSTSAAEDPRLKVALTLQNPVNGVSTAPDGRLFVLYARVDGSTGPQVAEWHNDSNPTPYPNAEWNSYGPGKDPATHLIRTNSQRIGPDGTLWLVDTGSPGIGEPVILPKGPKLVQVNLTTNKVTRVYNLGNVTLTTSIIDDLRFNPSAGLAYITDAGAPAIIVLDLATGEARRLLEDDPTTKGFMPVSAEGGLLRGPTGGYFYIYADQHEVSPDGKHYYYQPCAGGLSRIETRYLNDAFYNSTLASVLSRYPEPYALTPSTGGTAIDAEGNIYNSDTNRQAILKISPNGTSTILVQDPRLLWVDAMWIDTYGQLWIPAAQLNRGIPFNNGSNHIQKPLYVYTIDIGVGPSPIDHA</sequence>
<dbReference type="RefSeq" id="XP_016232449.1">
    <property type="nucleotide sequence ID" value="XM_016383826.1"/>
</dbReference>
<evidence type="ECO:0000256" key="1">
    <source>
        <dbReference type="ARBA" id="ARBA00004613"/>
    </source>
</evidence>
<evidence type="ECO:0000256" key="3">
    <source>
        <dbReference type="ARBA" id="ARBA00022525"/>
    </source>
</evidence>
<evidence type="ECO:0000256" key="2">
    <source>
        <dbReference type="ARBA" id="ARBA00009127"/>
    </source>
</evidence>
<protein>
    <recommendedName>
        <fullName evidence="6">Major royal jelly protein</fullName>
    </recommendedName>
</protein>
<name>A0A0D2AZS3_9EURO</name>
<dbReference type="Proteomes" id="UP000053328">
    <property type="component" value="Unassembled WGS sequence"/>
</dbReference>
<dbReference type="GeneID" id="27336592"/>
<dbReference type="EMBL" id="KN847498">
    <property type="protein sequence ID" value="KIW12233.1"/>
    <property type="molecule type" value="Genomic_DNA"/>
</dbReference>
<evidence type="ECO:0000313" key="5">
    <source>
        <dbReference type="Proteomes" id="UP000053328"/>
    </source>
</evidence>
<evidence type="ECO:0008006" key="6">
    <source>
        <dbReference type="Google" id="ProtNLM"/>
    </source>
</evidence>
<dbReference type="Pfam" id="PF03022">
    <property type="entry name" value="MRJP"/>
    <property type="match status" value="1"/>
</dbReference>
<comment type="similarity">
    <text evidence="2">Belongs to the major royal jelly protein family.</text>
</comment>
<dbReference type="GO" id="GO:0005576">
    <property type="term" value="C:extracellular region"/>
    <property type="evidence" value="ECO:0007669"/>
    <property type="project" value="UniProtKB-SubCell"/>
</dbReference>
<comment type="subcellular location">
    <subcellularLocation>
        <location evidence="1">Secreted</location>
    </subcellularLocation>
</comment>
<dbReference type="PANTHER" id="PTHR10009">
    <property type="entry name" value="PROTEIN YELLOW-RELATED"/>
    <property type="match status" value="1"/>
</dbReference>
<dbReference type="AlphaFoldDB" id="A0A0D2AZS3"/>
<gene>
    <name evidence="4" type="ORF">PV08_09509</name>
</gene>